<dbReference type="GO" id="GO:0030288">
    <property type="term" value="C:outer membrane-bounded periplasmic space"/>
    <property type="evidence" value="ECO:0007669"/>
    <property type="project" value="UniProtKB-ARBA"/>
</dbReference>
<dbReference type="GO" id="GO:0015833">
    <property type="term" value="P:peptide transport"/>
    <property type="evidence" value="ECO:0007669"/>
    <property type="project" value="TreeGrafter"/>
</dbReference>
<comment type="similarity">
    <text evidence="2">Belongs to the bacterial solute-binding protein 5 family.</text>
</comment>
<dbReference type="EMBL" id="FOBO01000015">
    <property type="protein sequence ID" value="SEN30701.1"/>
    <property type="molecule type" value="Genomic_DNA"/>
</dbReference>
<dbReference type="Pfam" id="PF00496">
    <property type="entry name" value="SBP_bac_5"/>
    <property type="match status" value="1"/>
</dbReference>
<dbReference type="PANTHER" id="PTHR30290">
    <property type="entry name" value="PERIPLASMIC BINDING COMPONENT OF ABC TRANSPORTER"/>
    <property type="match status" value="1"/>
</dbReference>
<dbReference type="RefSeq" id="WP_074787550.1">
    <property type="nucleotide sequence ID" value="NZ_FOBO01000015.1"/>
</dbReference>
<keyword evidence="4 5" id="KW-0732">Signal</keyword>
<dbReference type="Gene3D" id="3.10.105.10">
    <property type="entry name" value="Dipeptide-binding Protein, Domain 3"/>
    <property type="match status" value="1"/>
</dbReference>
<dbReference type="Proteomes" id="UP000182160">
    <property type="component" value="Unassembled WGS sequence"/>
</dbReference>
<organism evidence="7 8">
    <name type="scientific">Roseovarius tolerans</name>
    <dbReference type="NCBI Taxonomy" id="74031"/>
    <lineage>
        <taxon>Bacteria</taxon>
        <taxon>Pseudomonadati</taxon>
        <taxon>Pseudomonadota</taxon>
        <taxon>Alphaproteobacteria</taxon>
        <taxon>Rhodobacterales</taxon>
        <taxon>Roseobacteraceae</taxon>
        <taxon>Roseovarius</taxon>
    </lineage>
</organism>
<dbReference type="CDD" id="cd08503">
    <property type="entry name" value="PBP2_NikA_DppA_OppA_like_17"/>
    <property type="match status" value="1"/>
</dbReference>
<dbReference type="InterPro" id="IPR030678">
    <property type="entry name" value="Peptide/Ni-bd"/>
</dbReference>
<dbReference type="InterPro" id="IPR039424">
    <property type="entry name" value="SBP_5"/>
</dbReference>
<dbReference type="Gene3D" id="3.90.76.10">
    <property type="entry name" value="Dipeptide-binding Protein, Domain 1"/>
    <property type="match status" value="1"/>
</dbReference>
<evidence type="ECO:0000256" key="5">
    <source>
        <dbReference type="SAM" id="SignalP"/>
    </source>
</evidence>
<feature type="domain" description="Solute-binding protein family 5" evidence="6">
    <location>
        <begin position="90"/>
        <end position="436"/>
    </location>
</feature>
<feature type="chain" id="PRO_5010201985" evidence="5">
    <location>
        <begin position="40"/>
        <end position="525"/>
    </location>
</feature>
<reference evidence="7 8" key="1">
    <citation type="submission" date="2016-10" db="EMBL/GenBank/DDBJ databases">
        <authorList>
            <person name="de Groot N.N."/>
        </authorList>
    </citation>
    <scope>NUCLEOTIDE SEQUENCE [LARGE SCALE GENOMIC DNA]</scope>
    <source>
        <strain evidence="7 8">DSM 11457</strain>
    </source>
</reference>
<evidence type="ECO:0000256" key="2">
    <source>
        <dbReference type="ARBA" id="ARBA00005695"/>
    </source>
</evidence>
<dbReference type="GO" id="GO:0043190">
    <property type="term" value="C:ATP-binding cassette (ABC) transporter complex"/>
    <property type="evidence" value="ECO:0007669"/>
    <property type="project" value="InterPro"/>
</dbReference>
<dbReference type="PANTHER" id="PTHR30290:SF10">
    <property type="entry name" value="PERIPLASMIC OLIGOPEPTIDE-BINDING PROTEIN-RELATED"/>
    <property type="match status" value="1"/>
</dbReference>
<evidence type="ECO:0000256" key="1">
    <source>
        <dbReference type="ARBA" id="ARBA00004418"/>
    </source>
</evidence>
<dbReference type="PROSITE" id="PS51318">
    <property type="entry name" value="TAT"/>
    <property type="match status" value="1"/>
</dbReference>
<dbReference type="PIRSF" id="PIRSF002741">
    <property type="entry name" value="MppA"/>
    <property type="match status" value="1"/>
</dbReference>
<name>A0A1H8FFR3_9RHOB</name>
<evidence type="ECO:0000256" key="4">
    <source>
        <dbReference type="ARBA" id="ARBA00022729"/>
    </source>
</evidence>
<evidence type="ECO:0000259" key="6">
    <source>
        <dbReference type="Pfam" id="PF00496"/>
    </source>
</evidence>
<dbReference type="SUPFAM" id="SSF53850">
    <property type="entry name" value="Periplasmic binding protein-like II"/>
    <property type="match status" value="1"/>
</dbReference>
<sequence>MTYRIPSNLDPNRRNVLKGAVASGLAAGLLGVASGPARAAPSRGGTFRVGVHDGSSTDSWDPATTASILMIHSSHVARAYLTEITNENTLGPDLATDWQALGKDGSEWRFELSRNATFHDGRAVTAKDVIASMNHHRGPDTTSAVAPLLSDVTDIRADGEHAVIFTLSTGNADLPYLLSDYHLVIQPAKEDGSIDWANGIGCGPYKVTEFKPGIRAAFERHDGWHRAGSGAWFDAIEMTVLNDPNARQAAIVTGDVDAVTDIDLKTAGMLARAPGVILDDVPSGTHITMPMFCDVAPFDDVNVRLALKHAMNRQEIVDKILFGRGTIGNDHPIGPTIPYHADLPQREQDLDRARYHLKKAGHDRLSVQISVNDTLLSGATNMCSLFAEQARPAGLDINVNQEPADGYWSNVWLKKPFCVASWAARPTPDVMFSLAYKAGVEWNESHWENERFNELLLRAKSEINQDLRAEMYAEMQSLCRDDGGTIVPFFRNRTSARRDNVMHTESIASVWELDGARGYHRWWFA</sequence>
<evidence type="ECO:0000256" key="3">
    <source>
        <dbReference type="ARBA" id="ARBA00022448"/>
    </source>
</evidence>
<dbReference type="InterPro" id="IPR006311">
    <property type="entry name" value="TAT_signal"/>
</dbReference>
<gene>
    <name evidence="7" type="ORF">SAMN04488077_11519</name>
</gene>
<proteinExistence type="inferred from homology"/>
<feature type="signal peptide" evidence="5">
    <location>
        <begin position="1"/>
        <end position="39"/>
    </location>
</feature>
<keyword evidence="3" id="KW-0813">Transport</keyword>
<accession>A0A1H8FFR3</accession>
<dbReference type="AlphaFoldDB" id="A0A1H8FFR3"/>
<protein>
    <submittedName>
        <fullName evidence="7">Peptide/nickel transport system substrate-binding protein</fullName>
    </submittedName>
</protein>
<evidence type="ECO:0000313" key="7">
    <source>
        <dbReference type="EMBL" id="SEN30701.1"/>
    </source>
</evidence>
<dbReference type="GO" id="GO:1904680">
    <property type="term" value="F:peptide transmembrane transporter activity"/>
    <property type="evidence" value="ECO:0007669"/>
    <property type="project" value="TreeGrafter"/>
</dbReference>
<dbReference type="InterPro" id="IPR000914">
    <property type="entry name" value="SBP_5_dom"/>
</dbReference>
<dbReference type="Gene3D" id="3.40.190.10">
    <property type="entry name" value="Periplasmic binding protein-like II"/>
    <property type="match status" value="1"/>
</dbReference>
<comment type="subcellular location">
    <subcellularLocation>
        <location evidence="1">Periplasm</location>
    </subcellularLocation>
</comment>
<evidence type="ECO:0000313" key="8">
    <source>
        <dbReference type="Proteomes" id="UP000182160"/>
    </source>
</evidence>